<dbReference type="InterPro" id="IPR005257">
    <property type="entry name" value="Anth_synth_I_TrpE"/>
</dbReference>
<dbReference type="GO" id="GO:0046872">
    <property type="term" value="F:metal ion binding"/>
    <property type="evidence" value="ECO:0007669"/>
    <property type="project" value="UniProtKB-KW"/>
</dbReference>
<evidence type="ECO:0000256" key="10">
    <source>
        <dbReference type="ARBA" id="ARBA00023141"/>
    </source>
</evidence>
<keyword evidence="19" id="KW-0614">Plasmid</keyword>
<feature type="binding site" evidence="15">
    <location>
        <begin position="283"/>
        <end position="285"/>
    </location>
    <ligand>
        <name>L-tryptophan</name>
        <dbReference type="ChEBI" id="CHEBI:57912"/>
    </ligand>
</feature>
<feature type="domain" description="Chorismate-utilising enzyme C-terminal" evidence="17">
    <location>
        <begin position="236"/>
        <end position="494"/>
    </location>
</feature>
<dbReference type="GO" id="GO:0004049">
    <property type="term" value="F:anthranilate synthase activity"/>
    <property type="evidence" value="ECO:0007669"/>
    <property type="project" value="UniProtKB-EC"/>
</dbReference>
<evidence type="ECO:0000256" key="7">
    <source>
        <dbReference type="ARBA" id="ARBA00022723"/>
    </source>
</evidence>
<comment type="similarity">
    <text evidence="2 14">Belongs to the anthranilate synthase component I family.</text>
</comment>
<accession>Q5WQ06</accession>
<dbReference type="EC" id="4.1.3.27" evidence="4 14"/>
<protein>
    <recommendedName>
        <fullName evidence="5 14">Anthranilate synthase component 1</fullName>
        <ecNumber evidence="4 14">4.1.3.27</ecNumber>
    </recommendedName>
</protein>
<evidence type="ECO:0000256" key="14">
    <source>
        <dbReference type="PIRNR" id="PIRNR001373"/>
    </source>
</evidence>
<feature type="binding site" evidence="16">
    <location>
        <position position="490"/>
    </location>
    <ligand>
        <name>Mg(2+)</name>
        <dbReference type="ChEBI" id="CHEBI:18420"/>
    </ligand>
</feature>
<dbReference type="PRINTS" id="PR00095">
    <property type="entry name" value="ANTSNTHASEI"/>
</dbReference>
<reference evidence="19" key="1">
    <citation type="submission" date="2003-10" db="EMBL/GenBank/DDBJ databases">
        <title>Molecular characterization of the biosynthetic plasmid of Buchnera aphidicola BCtu, primary endosymbiont of the aphid Cinara tujafilina.</title>
        <authorList>
            <person name="Gil-Garcia R."/>
            <person name="Perez-Brocal V."/>
            <person name="Ramos S."/>
            <person name="Latorre A."/>
        </authorList>
    </citation>
    <scope>NUCLEOTIDE SEQUENCE</scope>
    <source>
        <strain evidence="19">BCtu</strain>
        <plasmid evidence="19">pBCtu</plasmid>
    </source>
</reference>
<keyword evidence="7 16" id="KW-0479">Metal-binding</keyword>
<comment type="subunit">
    <text evidence="3">Heterotetramer consisting of two non-identical subunits: a beta subunit (TrpG) and a large alpha subunit (TrpE).</text>
</comment>
<proteinExistence type="inferred from homology"/>
<keyword evidence="11 14" id="KW-0456">Lyase</keyword>
<evidence type="ECO:0000256" key="9">
    <source>
        <dbReference type="ARBA" id="ARBA00022842"/>
    </source>
</evidence>
<evidence type="ECO:0000256" key="5">
    <source>
        <dbReference type="ARBA" id="ARBA00020653"/>
    </source>
</evidence>
<comment type="cofactor">
    <cofactor evidence="16">
        <name>Mg(2+)</name>
        <dbReference type="ChEBI" id="CHEBI:18420"/>
    </cofactor>
    <text evidence="16">Binds 1 Mg(2+) ion per subunit.</text>
</comment>
<feature type="binding site" evidence="15">
    <location>
        <position position="33"/>
    </location>
    <ligand>
        <name>L-tryptophan</name>
        <dbReference type="ChEBI" id="CHEBI:57912"/>
    </ligand>
</feature>
<evidence type="ECO:0000259" key="17">
    <source>
        <dbReference type="Pfam" id="PF00425"/>
    </source>
</evidence>
<comment type="pathway">
    <text evidence="1 14">Amino-acid biosynthesis; L-tryptophan biosynthesis; L-tryptophan from chorismate: step 1/5.</text>
</comment>
<keyword evidence="9 16" id="KW-0460">Magnesium</keyword>
<reference evidence="19" key="2">
    <citation type="journal article" date="2006" name="Gene">
        <title>Plasmids in the aphid endosymbiont Buchnera aphidicola with the smallest genomes. A puzzling evolutionary story.</title>
        <authorList>
            <person name="Gil R."/>
            <person name="Sabater-Munoz B."/>
            <person name="Perez-Brocal V."/>
            <person name="Silva F.J."/>
            <person name="Latorre A."/>
        </authorList>
    </citation>
    <scope>NUCLEOTIDE SEQUENCE</scope>
    <source>
        <strain evidence="19">BCtu</strain>
        <plasmid evidence="19">pBCtu</plasmid>
    </source>
</reference>
<dbReference type="SUPFAM" id="SSF56322">
    <property type="entry name" value="ADC synthase"/>
    <property type="match status" value="1"/>
</dbReference>
<feature type="binding site" evidence="15">
    <location>
        <begin position="475"/>
        <end position="477"/>
    </location>
    <ligand>
        <name>chorismate</name>
        <dbReference type="ChEBI" id="CHEBI:29748"/>
    </ligand>
</feature>
<evidence type="ECO:0000256" key="6">
    <source>
        <dbReference type="ARBA" id="ARBA00022605"/>
    </source>
</evidence>
<evidence type="ECO:0000256" key="16">
    <source>
        <dbReference type="PIRSR" id="PIRSR001373-2"/>
    </source>
</evidence>
<feature type="binding site" evidence="16">
    <location>
        <position position="353"/>
    </location>
    <ligand>
        <name>Mg(2+)</name>
        <dbReference type="ChEBI" id="CHEBI:18420"/>
    </ligand>
</feature>
<comment type="catalytic activity">
    <reaction evidence="13 14">
        <text>chorismate + L-glutamine = anthranilate + pyruvate + L-glutamate + H(+)</text>
        <dbReference type="Rhea" id="RHEA:21732"/>
        <dbReference type="ChEBI" id="CHEBI:15361"/>
        <dbReference type="ChEBI" id="CHEBI:15378"/>
        <dbReference type="ChEBI" id="CHEBI:16567"/>
        <dbReference type="ChEBI" id="CHEBI:29748"/>
        <dbReference type="ChEBI" id="CHEBI:29985"/>
        <dbReference type="ChEBI" id="CHEBI:58359"/>
        <dbReference type="EC" id="4.1.3.27"/>
    </reaction>
</comment>
<evidence type="ECO:0000256" key="11">
    <source>
        <dbReference type="ARBA" id="ARBA00023239"/>
    </source>
</evidence>
<evidence type="ECO:0000256" key="3">
    <source>
        <dbReference type="ARBA" id="ARBA00011575"/>
    </source>
</evidence>
<dbReference type="InterPro" id="IPR006805">
    <property type="entry name" value="Anth_synth_I_N"/>
</dbReference>
<dbReference type="AlphaFoldDB" id="Q5WQ06"/>
<dbReference type="GO" id="GO:0000162">
    <property type="term" value="P:L-tryptophan biosynthetic process"/>
    <property type="evidence" value="ECO:0007669"/>
    <property type="project" value="UniProtKB-UniPathway"/>
</dbReference>
<geneLocation type="plasmid" evidence="19">
    <name>pBCtu</name>
</geneLocation>
<evidence type="ECO:0000256" key="15">
    <source>
        <dbReference type="PIRSR" id="PIRSR001373-1"/>
    </source>
</evidence>
<dbReference type="PIRSF" id="PIRSF001373">
    <property type="entry name" value="TrpE"/>
    <property type="match status" value="1"/>
</dbReference>
<evidence type="ECO:0000256" key="13">
    <source>
        <dbReference type="ARBA" id="ARBA00047683"/>
    </source>
</evidence>
<dbReference type="InterPro" id="IPR015890">
    <property type="entry name" value="Chorismate_C"/>
</dbReference>
<evidence type="ECO:0000256" key="2">
    <source>
        <dbReference type="ARBA" id="ARBA00009562"/>
    </source>
</evidence>
<dbReference type="Gene3D" id="3.60.120.10">
    <property type="entry name" value="Anthranilate synthase"/>
    <property type="match status" value="1"/>
</dbReference>
<feature type="domain" description="Anthranilate synthase component I N-terminal" evidence="18">
    <location>
        <begin position="12"/>
        <end position="184"/>
    </location>
</feature>
<keyword evidence="10 14" id="KW-0057">Aromatic amino acid biosynthesis</keyword>
<evidence type="ECO:0000313" key="19">
    <source>
        <dbReference type="EMBL" id="AAR99727.1"/>
    </source>
</evidence>
<feature type="binding site" evidence="15">
    <location>
        <position position="441"/>
    </location>
    <ligand>
        <name>chorismate</name>
        <dbReference type="ChEBI" id="CHEBI:29748"/>
    </ligand>
</feature>
<dbReference type="InterPro" id="IPR005801">
    <property type="entry name" value="ADC_synthase"/>
</dbReference>
<feature type="binding site" evidence="15">
    <location>
        <position position="461"/>
    </location>
    <ligand>
        <name>chorismate</name>
        <dbReference type="ChEBI" id="CHEBI:29748"/>
    </ligand>
</feature>
<name>Q5WQ06_9GAMM</name>
<keyword evidence="8 14" id="KW-0822">Tryptophan biosynthesis</keyword>
<gene>
    <name evidence="19" type="primary">trpE</name>
</gene>
<dbReference type="Pfam" id="PF04715">
    <property type="entry name" value="Anth_synt_I_N"/>
    <property type="match status" value="1"/>
</dbReference>
<evidence type="ECO:0000256" key="4">
    <source>
        <dbReference type="ARBA" id="ARBA00012266"/>
    </source>
</evidence>
<dbReference type="NCBIfam" id="TIGR00565">
    <property type="entry name" value="trpE_proteo"/>
    <property type="match status" value="1"/>
</dbReference>
<dbReference type="Pfam" id="PF00425">
    <property type="entry name" value="Chorismate_bind"/>
    <property type="match status" value="1"/>
</dbReference>
<evidence type="ECO:0000259" key="18">
    <source>
        <dbReference type="Pfam" id="PF04715"/>
    </source>
</evidence>
<evidence type="ECO:0000256" key="1">
    <source>
        <dbReference type="ARBA" id="ARBA00004873"/>
    </source>
</evidence>
<comment type="function">
    <text evidence="12">Part of a heterotetrameric complex that catalyzes the two-step biosynthesis of anthranilate, an intermediate in the biosynthesis of L-tryptophan. In the first step, the glutamine-binding beta subunit (TrpG) of anthranilate synthase (AS) provides the glutamine amidotransferase activity which generates ammonia as a substrate that, along with chorismate, is used in the second step, catalyzed by the large alpha subunit of AS (TrpE) to produce anthranilate. In the absence of TrpG, TrpE can synthesize anthranilate directly from chorismate and high concentrations of ammonia.</text>
</comment>
<feature type="binding site" evidence="15">
    <location>
        <begin position="320"/>
        <end position="321"/>
    </location>
    <ligand>
        <name>chorismate</name>
        <dbReference type="ChEBI" id="CHEBI:29748"/>
    </ligand>
</feature>
<evidence type="ECO:0000256" key="12">
    <source>
        <dbReference type="ARBA" id="ARBA00025634"/>
    </source>
</evidence>
<dbReference type="UniPathway" id="UPA00035">
    <property type="reaction ID" value="UER00040"/>
</dbReference>
<evidence type="ECO:0000256" key="8">
    <source>
        <dbReference type="ARBA" id="ARBA00022822"/>
    </source>
</evidence>
<dbReference type="EMBL" id="AY438024">
    <property type="protein sequence ID" value="AAR99727.1"/>
    <property type="molecule type" value="Genomic_DNA"/>
</dbReference>
<dbReference type="NCBIfam" id="NF010079">
    <property type="entry name" value="PRK13564.1"/>
    <property type="match status" value="1"/>
</dbReference>
<organism evidence="19">
    <name type="scientific">Buchnera aphidicola</name>
    <name type="common">Cinara tujafilina</name>
    <dbReference type="NCBI Taxonomy" id="261317"/>
    <lineage>
        <taxon>Bacteria</taxon>
        <taxon>Pseudomonadati</taxon>
        <taxon>Pseudomonadota</taxon>
        <taxon>Gammaproteobacteria</taxon>
        <taxon>Enterobacterales</taxon>
        <taxon>Erwiniaceae</taxon>
        <taxon>Buchnera</taxon>
    </lineage>
</organism>
<dbReference type="PANTHER" id="PTHR11236">
    <property type="entry name" value="AMINOBENZOATE/ANTHRANILATE SYNTHASE"/>
    <property type="match status" value="1"/>
</dbReference>
<dbReference type="InterPro" id="IPR019999">
    <property type="entry name" value="Anth_synth_I-like"/>
</dbReference>
<dbReference type="PANTHER" id="PTHR11236:SF49">
    <property type="entry name" value="ANTHRANILATE SYNTHASE COMPONENT 1"/>
    <property type="match status" value="1"/>
</dbReference>
<keyword evidence="6 14" id="KW-0028">Amino-acid biosynthesis</keyword>
<sequence length="514" mass="59187">MRYIIEESKYQDNPTEVFYNLCYNKPNTLLLESSEIIDKKAVESMMIIDSALRITACNNCVSITALTNNGKFLLIMLDNILPKNIQVISNSIQRKVIFPYYSIPIDEEKKLMLHSVFDVFRFIIKSVNSYEQKKIIFFGGLFSYDLINSFEILPIVEKKHNCPDFCFYLAESLILIDHKNKKTKIQTNIFTNDLHEYRKLKKRNIFIQKKINSNIEPMPLVPIHNMQVSYDIHDIEYAKIIKKMKKFIIQGDIFQVVPSRRFYLPCTHALSAYHMLKKNNPSPYMFFMQDKNFKIFGASPESYLKYNPKNRIVEIHPIAGTRSRGKNKDGSINLDLDNRIELSLRTNKKELSEHLMLVDLARNDLAKVCSTGSRYVSQLMKVEKYSHVMHLVSNVIGTLSEDLDVFHAYQSCMNMGTLTGAPKIRAMQLIAQIEKNSRGSYGGSIGYFTGEEVFDMCIIIRSAYIEKDIATIQTGAGIVLDSIPFEEIQESKNKAYAVLLAIFQSHRAQGILYV</sequence>